<dbReference type="Proteomes" id="UP001289374">
    <property type="component" value="Unassembled WGS sequence"/>
</dbReference>
<dbReference type="AlphaFoldDB" id="A0AAE1WB17"/>
<accession>A0AAE1WB17</accession>
<dbReference type="PANTHER" id="PTHR37984">
    <property type="entry name" value="PROTEIN CBG26694"/>
    <property type="match status" value="1"/>
</dbReference>
<name>A0AAE1WB17_9LAMI</name>
<evidence type="ECO:0000313" key="3">
    <source>
        <dbReference type="Proteomes" id="UP001289374"/>
    </source>
</evidence>
<dbReference type="GO" id="GO:0015074">
    <property type="term" value="P:DNA integration"/>
    <property type="evidence" value="ECO:0007669"/>
    <property type="project" value="InterPro"/>
</dbReference>
<proteinExistence type="predicted"/>
<reference evidence="2" key="1">
    <citation type="submission" date="2020-06" db="EMBL/GenBank/DDBJ databases">
        <authorList>
            <person name="Li T."/>
            <person name="Hu X."/>
            <person name="Zhang T."/>
            <person name="Song X."/>
            <person name="Zhang H."/>
            <person name="Dai N."/>
            <person name="Sheng W."/>
            <person name="Hou X."/>
            <person name="Wei L."/>
        </authorList>
    </citation>
    <scope>NUCLEOTIDE SEQUENCE</scope>
    <source>
        <strain evidence="2">K16</strain>
        <tissue evidence="2">Leaf</tissue>
    </source>
</reference>
<evidence type="ECO:0000259" key="1">
    <source>
        <dbReference type="PROSITE" id="PS50994"/>
    </source>
</evidence>
<dbReference type="SUPFAM" id="SSF53098">
    <property type="entry name" value="Ribonuclease H-like"/>
    <property type="match status" value="1"/>
</dbReference>
<dbReference type="Gene3D" id="3.30.420.10">
    <property type="entry name" value="Ribonuclease H-like superfamily/Ribonuclease H"/>
    <property type="match status" value="1"/>
</dbReference>
<evidence type="ECO:0000313" key="2">
    <source>
        <dbReference type="EMBL" id="KAK4389851.1"/>
    </source>
</evidence>
<dbReference type="InterPro" id="IPR050951">
    <property type="entry name" value="Retrovirus_Pol_polyprotein"/>
</dbReference>
<reference evidence="2" key="2">
    <citation type="journal article" date="2024" name="Plant">
        <title>Genomic evolution and insights into agronomic trait innovations of Sesamum species.</title>
        <authorList>
            <person name="Miao H."/>
            <person name="Wang L."/>
            <person name="Qu L."/>
            <person name="Liu H."/>
            <person name="Sun Y."/>
            <person name="Le M."/>
            <person name="Wang Q."/>
            <person name="Wei S."/>
            <person name="Zheng Y."/>
            <person name="Lin W."/>
            <person name="Duan Y."/>
            <person name="Cao H."/>
            <person name="Xiong S."/>
            <person name="Wang X."/>
            <person name="Wei L."/>
            <person name="Li C."/>
            <person name="Ma Q."/>
            <person name="Ju M."/>
            <person name="Zhao R."/>
            <person name="Li G."/>
            <person name="Mu C."/>
            <person name="Tian Q."/>
            <person name="Mei H."/>
            <person name="Zhang T."/>
            <person name="Gao T."/>
            <person name="Zhang H."/>
        </authorList>
    </citation>
    <scope>NUCLEOTIDE SEQUENCE</scope>
    <source>
        <strain evidence="2">K16</strain>
    </source>
</reference>
<dbReference type="InterPro" id="IPR012337">
    <property type="entry name" value="RNaseH-like_sf"/>
</dbReference>
<dbReference type="EMBL" id="JACGWL010000013">
    <property type="protein sequence ID" value="KAK4389851.1"/>
    <property type="molecule type" value="Genomic_DNA"/>
</dbReference>
<dbReference type="GO" id="GO:0003676">
    <property type="term" value="F:nucleic acid binding"/>
    <property type="evidence" value="ECO:0007669"/>
    <property type="project" value="InterPro"/>
</dbReference>
<dbReference type="InterPro" id="IPR001584">
    <property type="entry name" value="Integrase_cat-core"/>
</dbReference>
<sequence>MGSYQNENPSKLFIDTRSNIIQEIFHAPLAPISVLRGRLARAQRNTQRMLWIPHRDLNSCQQSITSWVIVAHHETRCTRAGEQMHEMPKARHPHTPTCRTPQCHAITVSFLTMGDGHSRIVSTYDWAKKIPLVAIDYFTKWVDTEPLAHITEGEVMLFIRKNIICRFGVPREIISDNGRQFQGRRIQD</sequence>
<feature type="domain" description="Integrase catalytic" evidence="1">
    <location>
        <begin position="92"/>
        <end position="188"/>
    </location>
</feature>
<organism evidence="2 3">
    <name type="scientific">Sesamum angolense</name>
    <dbReference type="NCBI Taxonomy" id="2727404"/>
    <lineage>
        <taxon>Eukaryota</taxon>
        <taxon>Viridiplantae</taxon>
        <taxon>Streptophyta</taxon>
        <taxon>Embryophyta</taxon>
        <taxon>Tracheophyta</taxon>
        <taxon>Spermatophyta</taxon>
        <taxon>Magnoliopsida</taxon>
        <taxon>eudicotyledons</taxon>
        <taxon>Gunneridae</taxon>
        <taxon>Pentapetalae</taxon>
        <taxon>asterids</taxon>
        <taxon>lamiids</taxon>
        <taxon>Lamiales</taxon>
        <taxon>Pedaliaceae</taxon>
        <taxon>Sesamum</taxon>
    </lineage>
</organism>
<dbReference type="PANTHER" id="PTHR37984:SF5">
    <property type="entry name" value="PROTEIN NYNRIN-LIKE"/>
    <property type="match status" value="1"/>
</dbReference>
<protein>
    <recommendedName>
        <fullName evidence="1">Integrase catalytic domain-containing protein</fullName>
    </recommendedName>
</protein>
<dbReference type="PROSITE" id="PS50994">
    <property type="entry name" value="INTEGRASE"/>
    <property type="match status" value="1"/>
</dbReference>
<keyword evidence="3" id="KW-1185">Reference proteome</keyword>
<comment type="caution">
    <text evidence="2">The sequence shown here is derived from an EMBL/GenBank/DDBJ whole genome shotgun (WGS) entry which is preliminary data.</text>
</comment>
<gene>
    <name evidence="2" type="ORF">Sango_2322100</name>
</gene>
<dbReference type="InterPro" id="IPR036397">
    <property type="entry name" value="RNaseH_sf"/>
</dbReference>